<dbReference type="SFLD" id="SFLDF00570">
    <property type="entry name" value="tungsten_cofactor_oxidoreducas"/>
    <property type="match status" value="1"/>
</dbReference>
<dbReference type="Pfam" id="PF04055">
    <property type="entry name" value="Radical_SAM"/>
    <property type="match status" value="1"/>
</dbReference>
<evidence type="ECO:0000256" key="3">
    <source>
        <dbReference type="ARBA" id="ARBA00022691"/>
    </source>
</evidence>
<dbReference type="SFLD" id="SFLDS00029">
    <property type="entry name" value="Radical_SAM"/>
    <property type="match status" value="1"/>
</dbReference>
<dbReference type="SFLD" id="SFLDG01387">
    <property type="entry name" value="BtrN-like_SPASM_domain_contain"/>
    <property type="match status" value="1"/>
</dbReference>
<dbReference type="Pfam" id="PF13186">
    <property type="entry name" value="SPASM"/>
    <property type="match status" value="1"/>
</dbReference>
<dbReference type="GO" id="GO:0051536">
    <property type="term" value="F:iron-sulfur cluster binding"/>
    <property type="evidence" value="ECO:0007669"/>
    <property type="project" value="UniProtKB-KW"/>
</dbReference>
<keyword evidence="3" id="KW-0949">S-adenosyl-L-methionine</keyword>
<dbReference type="AlphaFoldDB" id="F6B2P7"/>
<evidence type="ECO:0000259" key="7">
    <source>
        <dbReference type="PROSITE" id="PS51918"/>
    </source>
</evidence>
<accession>F6B2P7</accession>
<dbReference type="SFLD" id="SFLDG01067">
    <property type="entry name" value="SPASM/twitch_domain_containing"/>
    <property type="match status" value="1"/>
</dbReference>
<dbReference type="KEGG" id="dca:Desca_1003"/>
<dbReference type="InterPro" id="IPR013785">
    <property type="entry name" value="Aldolase_TIM"/>
</dbReference>
<organism evidence="8 9">
    <name type="scientific">Desulfotomaculum nigrificans (strain DSM 14880 / VKM B-2319 / CO-1-SRB)</name>
    <name type="common">Desulfotomaculum carboxydivorans</name>
    <dbReference type="NCBI Taxonomy" id="868595"/>
    <lineage>
        <taxon>Bacteria</taxon>
        <taxon>Bacillati</taxon>
        <taxon>Bacillota</taxon>
        <taxon>Clostridia</taxon>
        <taxon>Eubacteriales</taxon>
        <taxon>Desulfotomaculaceae</taxon>
        <taxon>Desulfotomaculum</taxon>
    </lineage>
</organism>
<keyword evidence="6" id="KW-0411">Iron-sulfur</keyword>
<dbReference type="GO" id="GO:0046872">
    <property type="term" value="F:metal ion binding"/>
    <property type="evidence" value="ECO:0007669"/>
    <property type="project" value="UniProtKB-KW"/>
</dbReference>
<dbReference type="EMBL" id="CP002736">
    <property type="protein sequence ID" value="AEF93876.1"/>
    <property type="molecule type" value="Genomic_DNA"/>
</dbReference>
<evidence type="ECO:0000256" key="5">
    <source>
        <dbReference type="ARBA" id="ARBA00023004"/>
    </source>
</evidence>
<dbReference type="PROSITE" id="PS51918">
    <property type="entry name" value="RADICAL_SAM"/>
    <property type="match status" value="1"/>
</dbReference>
<proteinExistence type="predicted"/>
<evidence type="ECO:0000256" key="6">
    <source>
        <dbReference type="ARBA" id="ARBA00023014"/>
    </source>
</evidence>
<dbReference type="CDD" id="cd21121">
    <property type="entry name" value="SPASM_Cmo-like"/>
    <property type="match status" value="1"/>
</dbReference>
<dbReference type="NCBIfam" id="TIGR04317">
    <property type="entry name" value="W_rSAM_matur"/>
    <property type="match status" value="1"/>
</dbReference>
<dbReference type="InterPro" id="IPR006638">
    <property type="entry name" value="Elp3/MiaA/NifB-like_rSAM"/>
</dbReference>
<dbReference type="InterPro" id="IPR058240">
    <property type="entry name" value="rSAM_sf"/>
</dbReference>
<dbReference type="InterPro" id="IPR007197">
    <property type="entry name" value="rSAM"/>
</dbReference>
<dbReference type="GO" id="GO:0003824">
    <property type="term" value="F:catalytic activity"/>
    <property type="evidence" value="ECO:0007669"/>
    <property type="project" value="InterPro"/>
</dbReference>
<evidence type="ECO:0000256" key="4">
    <source>
        <dbReference type="ARBA" id="ARBA00022723"/>
    </source>
</evidence>
<dbReference type="PANTHER" id="PTHR11228">
    <property type="entry name" value="RADICAL SAM DOMAIN PROTEIN"/>
    <property type="match status" value="1"/>
</dbReference>
<gene>
    <name evidence="8" type="ordered locus">Desca_1003</name>
</gene>
<dbReference type="InterPro" id="IPR023885">
    <property type="entry name" value="4Fe4S-binding_SPASM_dom"/>
</dbReference>
<evidence type="ECO:0000313" key="9">
    <source>
        <dbReference type="Proteomes" id="UP000009226"/>
    </source>
</evidence>
<keyword evidence="9" id="KW-1185">Reference proteome</keyword>
<keyword evidence="5" id="KW-0408">Iron</keyword>
<dbReference type="SMART" id="SM00729">
    <property type="entry name" value="Elp3"/>
    <property type="match status" value="1"/>
</dbReference>
<comment type="cofactor">
    <cofactor evidence="1">
        <name>[4Fe-4S] cluster</name>
        <dbReference type="ChEBI" id="CHEBI:49883"/>
    </cofactor>
</comment>
<dbReference type="InterPro" id="IPR050377">
    <property type="entry name" value="Radical_SAM_PqqE_MftC-like"/>
</dbReference>
<dbReference type="eggNOG" id="COG0535">
    <property type="taxonomic scope" value="Bacteria"/>
</dbReference>
<evidence type="ECO:0000256" key="1">
    <source>
        <dbReference type="ARBA" id="ARBA00001966"/>
    </source>
</evidence>
<dbReference type="SUPFAM" id="SSF102114">
    <property type="entry name" value="Radical SAM enzymes"/>
    <property type="match status" value="1"/>
</dbReference>
<dbReference type="Proteomes" id="UP000009226">
    <property type="component" value="Chromosome"/>
</dbReference>
<dbReference type="STRING" id="868595.Desca_1003"/>
<reference evidence="8 9" key="1">
    <citation type="submission" date="2011-05" db="EMBL/GenBank/DDBJ databases">
        <title>Complete sequence of Desulfotomaculum carboxydivorans CO-1-SRB.</title>
        <authorList>
            <consortium name="US DOE Joint Genome Institute"/>
            <person name="Lucas S."/>
            <person name="Han J."/>
            <person name="Lapidus A."/>
            <person name="Cheng J.-F."/>
            <person name="Goodwin L."/>
            <person name="Pitluck S."/>
            <person name="Peters L."/>
            <person name="Mikhailova N."/>
            <person name="Lu M."/>
            <person name="Han C."/>
            <person name="Tapia R."/>
            <person name="Land M."/>
            <person name="Hauser L."/>
            <person name="Kyrpides N."/>
            <person name="Ivanova N."/>
            <person name="Pagani I."/>
            <person name="Stams A."/>
            <person name="Plugge C."/>
            <person name="Muyzer G."/>
            <person name="Kuever J."/>
            <person name="Parshina S."/>
            <person name="Ivanova A."/>
            <person name="Nazina T."/>
            <person name="Woyke T."/>
        </authorList>
    </citation>
    <scope>NUCLEOTIDE SEQUENCE [LARGE SCALE GENOMIC DNA]</scope>
    <source>
        <strain evidence="9">DSM 14880 / VKM B-2319 / CO-1-SRB</strain>
    </source>
</reference>
<dbReference type="HOGENOM" id="CLU_009273_1_1_9"/>
<dbReference type="Gene3D" id="3.20.20.70">
    <property type="entry name" value="Aldolase class I"/>
    <property type="match status" value="1"/>
</dbReference>
<dbReference type="InterPro" id="IPR027604">
    <property type="entry name" value="W_rSAM_matur"/>
</dbReference>
<evidence type="ECO:0000313" key="8">
    <source>
        <dbReference type="EMBL" id="AEF93876.1"/>
    </source>
</evidence>
<name>F6B2P7_DESCC</name>
<feature type="domain" description="Radical SAM core" evidence="7">
    <location>
        <begin position="51"/>
        <end position="267"/>
    </location>
</feature>
<sequence>MKKYHILAKNNLSTGIKINREEQPHLFPPGEKATAALWVNNEEGSIILPLRLDIKKLYVEVTTLCNFACTTCIRNSWQDDMGQMAWDTFERLLEQMKFLPELECVHFGGFGEPMSHPRIFDMLYAVKNLGLRVEMITNGSLLTQENIQRLISLPLDRIYISLDGPDKEEYNEIRQGAEFTSVVDNIRALNLAKEKAKTKLPELGIEFVAMKKNFHKLSKLIRLSRELMARQVIVTNVLPYNEEMKDQILYDMDDTMIDYGKDSIWVNILAQMPNMKLRTERLCKFAEDKAAAITYRGEVAPCYALMHAYHCYIYGRRKEIFPFYLGNVNEATLADIWTDPAYVNFRSKLKNFDFPSCTDCKFLDGCSYTDDNEADCWGNSPSCADCLWSRRLIACP</sequence>
<dbReference type="CDD" id="cd01335">
    <property type="entry name" value="Radical_SAM"/>
    <property type="match status" value="1"/>
</dbReference>
<keyword evidence="2" id="KW-0004">4Fe-4S</keyword>
<dbReference type="PANTHER" id="PTHR11228:SF34">
    <property type="entry name" value="TUNGSTEN-CONTAINING ALDEHYDE FERREDOXIN OXIDOREDUCTASE COFACTOR MODIFYING PROTEIN"/>
    <property type="match status" value="1"/>
</dbReference>
<keyword evidence="4" id="KW-0479">Metal-binding</keyword>
<dbReference type="InterPro" id="IPR034391">
    <property type="entry name" value="AdoMet-like_SPASM_containing"/>
</dbReference>
<protein>
    <submittedName>
        <fullName evidence="8">Radical SAM domain protein</fullName>
    </submittedName>
</protein>
<evidence type="ECO:0000256" key="2">
    <source>
        <dbReference type="ARBA" id="ARBA00022485"/>
    </source>
</evidence>